<dbReference type="FunCoup" id="A0A7M7G6V1">
    <property type="interactions" value="284"/>
</dbReference>
<dbReference type="PROSITE" id="PS50086">
    <property type="entry name" value="TBC_RABGAP"/>
    <property type="match status" value="1"/>
</dbReference>
<protein>
    <recommendedName>
        <fullName evidence="2">Rab-GAP TBC domain-containing protein</fullName>
    </recommendedName>
</protein>
<dbReference type="Pfam" id="PF00566">
    <property type="entry name" value="RabGAP-TBC"/>
    <property type="match status" value="1"/>
</dbReference>
<evidence type="ECO:0000313" key="4">
    <source>
        <dbReference type="Proteomes" id="UP000002358"/>
    </source>
</evidence>
<keyword evidence="1" id="KW-1133">Transmembrane helix</keyword>
<dbReference type="SMART" id="SM00164">
    <property type="entry name" value="TBC"/>
    <property type="match status" value="1"/>
</dbReference>
<dbReference type="GeneID" id="100121835"/>
<dbReference type="AlphaFoldDB" id="A0A7M7G6V1"/>
<dbReference type="SUPFAM" id="SSF47923">
    <property type="entry name" value="Ypt/Rab-GAP domain of gyp1p"/>
    <property type="match status" value="1"/>
</dbReference>
<dbReference type="InterPro" id="IPR000195">
    <property type="entry name" value="Rab-GAP-TBC_dom"/>
</dbReference>
<organism evidence="3 4">
    <name type="scientific">Nasonia vitripennis</name>
    <name type="common">Parasitic wasp</name>
    <dbReference type="NCBI Taxonomy" id="7425"/>
    <lineage>
        <taxon>Eukaryota</taxon>
        <taxon>Metazoa</taxon>
        <taxon>Ecdysozoa</taxon>
        <taxon>Arthropoda</taxon>
        <taxon>Hexapoda</taxon>
        <taxon>Insecta</taxon>
        <taxon>Pterygota</taxon>
        <taxon>Neoptera</taxon>
        <taxon>Endopterygota</taxon>
        <taxon>Hymenoptera</taxon>
        <taxon>Apocrita</taxon>
        <taxon>Proctotrupomorpha</taxon>
        <taxon>Chalcidoidea</taxon>
        <taxon>Pteromalidae</taxon>
        <taxon>Pteromalinae</taxon>
        <taxon>Nasonia</taxon>
    </lineage>
</organism>
<dbReference type="PANTHER" id="PTHR16110">
    <property type="entry name" value="TBC1 DOMAIN FAMILY MEMBER 19"/>
    <property type="match status" value="1"/>
</dbReference>
<dbReference type="Proteomes" id="UP000002358">
    <property type="component" value="Chromosome 3"/>
</dbReference>
<keyword evidence="4" id="KW-1185">Reference proteome</keyword>
<feature type="domain" description="Rab-GAP TBC" evidence="2">
    <location>
        <begin position="325"/>
        <end position="549"/>
    </location>
</feature>
<reference evidence="3" key="1">
    <citation type="submission" date="2021-01" db="UniProtKB">
        <authorList>
            <consortium name="EnsemblMetazoa"/>
        </authorList>
    </citation>
    <scope>IDENTIFICATION</scope>
</reference>
<dbReference type="RefSeq" id="XP_001605444.2">
    <property type="nucleotide sequence ID" value="XM_001605394.6"/>
</dbReference>
<evidence type="ECO:0000256" key="1">
    <source>
        <dbReference type="SAM" id="Phobius"/>
    </source>
</evidence>
<feature type="transmembrane region" description="Helical" evidence="1">
    <location>
        <begin position="36"/>
        <end position="60"/>
    </location>
</feature>
<dbReference type="InterPro" id="IPR035969">
    <property type="entry name" value="Rab-GAP_TBC_sf"/>
</dbReference>
<keyword evidence="1" id="KW-0812">Transmembrane</keyword>
<dbReference type="KEGG" id="nvi:100121835"/>
<evidence type="ECO:0000259" key="2">
    <source>
        <dbReference type="PROSITE" id="PS50086"/>
    </source>
</evidence>
<dbReference type="SMR" id="A0A7M7G6V1"/>
<dbReference type="EnsemblMetazoa" id="XM_001605394">
    <property type="protein sequence ID" value="XP_001605444"/>
    <property type="gene ID" value="LOC100121835"/>
</dbReference>
<dbReference type="InterPro" id="IPR042507">
    <property type="entry name" value="TBC1D19"/>
</dbReference>
<dbReference type="Gene3D" id="1.10.472.80">
    <property type="entry name" value="Ypt/Rab-GAP domain of gyp1p, domain 3"/>
    <property type="match status" value="1"/>
</dbReference>
<name>A0A7M7G6V1_NASVI</name>
<dbReference type="PANTHER" id="PTHR16110:SF1">
    <property type="entry name" value="TBC1 DOMAIN FAMILY MEMBER 19"/>
    <property type="match status" value="1"/>
</dbReference>
<sequence length="601" mass="69584">MRDRIFGYYNNKTRAKTAVSTFECAWRVLRSVYKSLFTYGAGVASCFLDIFRALYLIVLAHKSAQFKKKKLLTIMDAKDKKSELHKTAKKLTEDIQNMANYKNLYNEIQRLVASSAVKKEDFKNTLFEALKNEGLETELRNTVFHWSRSQRLSESKENVNEYQTDLSYLKKAQIQWERRIQKSLNSMCNELNVPLARIRPNADREELSEKWNELSTCDFDISQYRPLYAPKDFLEVLFSVRDPAFKKQPNEPNWEFSHIQIRVKTLAQLRETYKELSQGVALLGVNGNIPSAGNYPNLEAERTHLGEKVLISNHAPIAQEFLKRGAPRALRGKLWSLVLGSIIRESDVEYYEELKGMVLQYDIMVDKLIIKDVQLTASNDDQYFVFEDVLYKTMLSFSRDSEVLAPVTMDKSAGGQVIHAVLQGKSATLENTLVFPPSGVIPFHGFTMYATPFCYLYDDPCAMYFTFRAFYLRYWFRLHTVSSHEQGIVALCLLFERLLQCHEPQLWAHFRNLHIQPIKIVFKWLMRGFSGHLPPEQLLYLWDLVLGYDSLEIIPLLAVTILSFRKENLMQVKTLHNVEAVLADLSSLKVMPLLQLSLLKD</sequence>
<keyword evidence="1" id="KW-0472">Membrane</keyword>
<evidence type="ECO:0000313" key="3">
    <source>
        <dbReference type="EnsemblMetazoa" id="XP_001605444"/>
    </source>
</evidence>
<dbReference type="InParanoid" id="A0A7M7G6V1"/>
<proteinExistence type="predicted"/>
<accession>A0A7M7G6V1</accession>
<dbReference type="OrthoDB" id="10249775at2759"/>